<evidence type="ECO:0000256" key="2">
    <source>
        <dbReference type="ARBA" id="ARBA00012512"/>
    </source>
</evidence>
<evidence type="ECO:0000256" key="9">
    <source>
        <dbReference type="ARBA" id="ARBA00071076"/>
    </source>
</evidence>
<dbReference type="EC" id="1.8.3.2" evidence="2"/>
<sequence length="192" mass="21929">MPENPLESFFRAYESISRSVQVHLSRFFLPPQSDRRDQHSLSGDTRRPLSSLISIPFSEVDEGSELFRPKKEIKPAGPLTKEELGRATWTLLHSIAAQYPDHPTRQQKHDAKELMAIISRLYPCKECADHFKEVLKASPVQAGSQEEFSQYLCHIHNVVNRSLGKVTFPCNRVNARWGKLDCPERNCDLQGT</sequence>
<evidence type="ECO:0000256" key="7">
    <source>
        <dbReference type="ARBA" id="ARBA00052964"/>
    </source>
</evidence>
<dbReference type="EMBL" id="JACMSC010000012">
    <property type="protein sequence ID" value="KAG6497317.1"/>
    <property type="molecule type" value="Genomic_DNA"/>
</dbReference>
<protein>
    <recommendedName>
        <fullName evidence="9">FAD-linked sulfhydryl oxidase ERV1</fullName>
        <ecNumber evidence="2">1.8.3.2</ecNumber>
    </recommendedName>
    <alternativeName>
        <fullName evidence="10">Mitochondrial sulfhydryl oxidase ERV1</fullName>
    </alternativeName>
</protein>
<dbReference type="PANTHER" id="PTHR12645">
    <property type="entry name" value="ALR/ERV"/>
    <property type="match status" value="1"/>
</dbReference>
<proteinExistence type="predicted"/>
<gene>
    <name evidence="12" type="ORF">ZIOFF_045216</name>
</gene>
<evidence type="ECO:0000256" key="5">
    <source>
        <dbReference type="ARBA" id="ARBA00023002"/>
    </source>
</evidence>
<comment type="cofactor">
    <cofactor evidence="1">
        <name>FAD</name>
        <dbReference type="ChEBI" id="CHEBI:57692"/>
    </cofactor>
</comment>
<name>A0A8J5G2M2_ZINOF</name>
<dbReference type="PROSITE" id="PS51324">
    <property type="entry name" value="ERV_ALR"/>
    <property type="match status" value="1"/>
</dbReference>
<evidence type="ECO:0000256" key="6">
    <source>
        <dbReference type="ARBA" id="ARBA00023157"/>
    </source>
</evidence>
<evidence type="ECO:0000256" key="8">
    <source>
        <dbReference type="ARBA" id="ARBA00054445"/>
    </source>
</evidence>
<evidence type="ECO:0000256" key="4">
    <source>
        <dbReference type="ARBA" id="ARBA00022827"/>
    </source>
</evidence>
<dbReference type="InterPro" id="IPR017905">
    <property type="entry name" value="ERV/ALR_sulphydryl_oxidase"/>
</dbReference>
<dbReference type="FunFam" id="1.20.120.310:FF:000002">
    <property type="entry name" value="Sulfhydryl oxidase"/>
    <property type="match status" value="1"/>
</dbReference>
<evidence type="ECO:0000313" key="13">
    <source>
        <dbReference type="Proteomes" id="UP000734854"/>
    </source>
</evidence>
<evidence type="ECO:0000313" key="12">
    <source>
        <dbReference type="EMBL" id="KAG6497317.1"/>
    </source>
</evidence>
<dbReference type="Pfam" id="PF04777">
    <property type="entry name" value="Evr1_Alr"/>
    <property type="match status" value="1"/>
</dbReference>
<evidence type="ECO:0000256" key="1">
    <source>
        <dbReference type="ARBA" id="ARBA00001974"/>
    </source>
</evidence>
<evidence type="ECO:0000259" key="11">
    <source>
        <dbReference type="PROSITE" id="PS51324"/>
    </source>
</evidence>
<keyword evidence="13" id="KW-1185">Reference proteome</keyword>
<comment type="catalytic activity">
    <reaction evidence="7">
        <text>2 R'C(R)SH + O2 = R'C(R)S-S(R)CR' + H2O2</text>
        <dbReference type="Rhea" id="RHEA:17357"/>
        <dbReference type="ChEBI" id="CHEBI:15379"/>
        <dbReference type="ChEBI" id="CHEBI:16240"/>
        <dbReference type="ChEBI" id="CHEBI:16520"/>
        <dbReference type="ChEBI" id="CHEBI:17412"/>
        <dbReference type="EC" id="1.8.3.2"/>
    </reaction>
    <physiologicalReaction direction="left-to-right" evidence="7">
        <dbReference type="Rhea" id="RHEA:17358"/>
    </physiologicalReaction>
</comment>
<dbReference type="OrthoDB" id="17199at2759"/>
<dbReference type="GO" id="GO:0050660">
    <property type="term" value="F:flavin adenine dinucleotide binding"/>
    <property type="evidence" value="ECO:0007669"/>
    <property type="project" value="TreeGrafter"/>
</dbReference>
<keyword evidence="4" id="KW-0274">FAD</keyword>
<keyword evidence="3" id="KW-0285">Flavoprotein</keyword>
<accession>A0A8J5G2M2</accession>
<dbReference type="InterPro" id="IPR039799">
    <property type="entry name" value="ALR/ERV"/>
</dbReference>
<evidence type="ECO:0000256" key="3">
    <source>
        <dbReference type="ARBA" id="ARBA00022630"/>
    </source>
</evidence>
<keyword evidence="5" id="KW-0560">Oxidoreductase</keyword>
<organism evidence="12 13">
    <name type="scientific">Zingiber officinale</name>
    <name type="common">Ginger</name>
    <name type="synonym">Amomum zingiber</name>
    <dbReference type="NCBI Taxonomy" id="94328"/>
    <lineage>
        <taxon>Eukaryota</taxon>
        <taxon>Viridiplantae</taxon>
        <taxon>Streptophyta</taxon>
        <taxon>Embryophyta</taxon>
        <taxon>Tracheophyta</taxon>
        <taxon>Spermatophyta</taxon>
        <taxon>Magnoliopsida</taxon>
        <taxon>Liliopsida</taxon>
        <taxon>Zingiberales</taxon>
        <taxon>Zingiberaceae</taxon>
        <taxon>Zingiber</taxon>
    </lineage>
</organism>
<dbReference type="PANTHER" id="PTHR12645:SF0">
    <property type="entry name" value="FAD-LINKED SULFHYDRYL OXIDASE ALR"/>
    <property type="match status" value="1"/>
</dbReference>
<dbReference type="GO" id="GO:0016971">
    <property type="term" value="F:flavin-dependent sulfhydryl oxidase activity"/>
    <property type="evidence" value="ECO:0007669"/>
    <property type="project" value="InterPro"/>
</dbReference>
<dbReference type="GO" id="GO:0005739">
    <property type="term" value="C:mitochondrion"/>
    <property type="evidence" value="ECO:0007669"/>
    <property type="project" value="TreeGrafter"/>
</dbReference>
<comment type="caution">
    <text evidence="12">The sequence shown here is derived from an EMBL/GenBank/DDBJ whole genome shotgun (WGS) entry which is preliminary data.</text>
</comment>
<feature type="domain" description="ERV/ALR sulfhydryl oxidase" evidence="11">
    <location>
        <begin position="77"/>
        <end position="177"/>
    </location>
</feature>
<keyword evidence="6" id="KW-1015">Disulfide bond</keyword>
<comment type="function">
    <text evidence="8">FAD-dependent sulfhydryl oxidase that catalyzes disulfide bond formation. Oxidizes thioredoxin in vitro. Required for the import and folding of small cysteine-containing proteins in the mitochondrial intermembrane space, and can act independently of the oxidoreductase MIA40. Can oxidize the cytochrome c oxidase assembly protein COX19, a typical substrate of MIA40.</text>
</comment>
<evidence type="ECO:0000256" key="10">
    <source>
        <dbReference type="ARBA" id="ARBA00082291"/>
    </source>
</evidence>
<reference evidence="12 13" key="1">
    <citation type="submission" date="2020-08" db="EMBL/GenBank/DDBJ databases">
        <title>Plant Genome Project.</title>
        <authorList>
            <person name="Zhang R.-G."/>
        </authorList>
    </citation>
    <scope>NUCLEOTIDE SEQUENCE [LARGE SCALE GENOMIC DNA]</scope>
    <source>
        <tissue evidence="12">Rhizome</tissue>
    </source>
</reference>
<dbReference type="Proteomes" id="UP000734854">
    <property type="component" value="Unassembled WGS sequence"/>
</dbReference>
<dbReference type="AlphaFoldDB" id="A0A8J5G2M2"/>